<reference evidence="3 4" key="3">
    <citation type="submission" date="2016-01" db="EMBL/GenBank/DDBJ databases">
        <title>Madurella mycetomatis genome sequencing.</title>
        <authorList>
            <person name="Van De Sande W."/>
        </authorList>
    </citation>
    <scope>NUCLEOTIDE SEQUENCE [LARGE SCALE GENOMIC DNA]</scope>
    <source>
        <strain evidence="4">mm55</strain>
        <strain evidence="3">Mm55</strain>
    </source>
</reference>
<dbReference type="Pfam" id="PF13933">
    <property type="entry name" value="HRXXH"/>
    <property type="match status" value="1"/>
</dbReference>
<sequence length="136" mass="15216">MTFRCDDPDRNCATQEGWAGHWRGENATQETVICPLSFERRRYLDSVCGLGYTVAQSPLNTFWATDLLHRVFHVPQISEDVVDHFTEDYQDVVSLARTDPAKSAFDSDTLQYFAIDVYAFDVAAPGVGCTGDMLAP</sequence>
<dbReference type="OrthoDB" id="4689212at2759"/>
<dbReference type="GO" id="GO:0008270">
    <property type="term" value="F:zinc ion binding"/>
    <property type="evidence" value="ECO:0007669"/>
    <property type="project" value="TreeGrafter"/>
</dbReference>
<dbReference type="EMBL" id="LCTW02000268">
    <property type="protein sequence ID" value="KXX75473.1"/>
    <property type="molecule type" value="Genomic_DNA"/>
</dbReference>
<dbReference type="AlphaFoldDB" id="A0A175VVR6"/>
<dbReference type="PANTHER" id="PTHR39399:SF1">
    <property type="entry name" value="PROTEIN ZPS1"/>
    <property type="match status" value="1"/>
</dbReference>
<protein>
    <submittedName>
        <fullName evidence="3">Major allergen Asp f 2</fullName>
    </submittedName>
</protein>
<dbReference type="GO" id="GO:0008237">
    <property type="term" value="F:metallopeptidase activity"/>
    <property type="evidence" value="ECO:0007669"/>
    <property type="project" value="InterPro"/>
</dbReference>
<dbReference type="GO" id="GO:0005178">
    <property type="term" value="F:integrin binding"/>
    <property type="evidence" value="ECO:0007669"/>
    <property type="project" value="TreeGrafter"/>
</dbReference>
<evidence type="ECO:0000313" key="3">
    <source>
        <dbReference type="EMBL" id="KXX75473.1"/>
    </source>
</evidence>
<keyword evidence="4" id="KW-1185">Reference proteome</keyword>
<dbReference type="GO" id="GO:0009277">
    <property type="term" value="C:fungal-type cell wall"/>
    <property type="evidence" value="ECO:0007669"/>
    <property type="project" value="TreeGrafter"/>
</dbReference>
<reference evidence="4" key="1">
    <citation type="submission" date="2015-06" db="EMBL/GenBank/DDBJ databases">
        <authorList>
            <person name="van de Sande W.W.J."/>
        </authorList>
    </citation>
    <scope>NUCLEOTIDE SEQUENCE [LARGE SCALE GENOMIC DNA]</scope>
    <source>
        <strain evidence="4">mm55</strain>
    </source>
</reference>
<dbReference type="InterPro" id="IPR039124">
    <property type="entry name" value="PRA1-like"/>
</dbReference>
<organism evidence="3 4">
    <name type="scientific">Madurella mycetomatis</name>
    <dbReference type="NCBI Taxonomy" id="100816"/>
    <lineage>
        <taxon>Eukaryota</taxon>
        <taxon>Fungi</taxon>
        <taxon>Dikarya</taxon>
        <taxon>Ascomycota</taxon>
        <taxon>Pezizomycotina</taxon>
        <taxon>Sordariomycetes</taxon>
        <taxon>Sordariomycetidae</taxon>
        <taxon>Sordariales</taxon>
        <taxon>Sordariales incertae sedis</taxon>
        <taxon>Madurella</taxon>
    </lineage>
</organism>
<evidence type="ECO:0000259" key="1">
    <source>
        <dbReference type="Pfam" id="PF13933"/>
    </source>
</evidence>
<proteinExistence type="predicted"/>
<dbReference type="EMBL" id="LCTW02000403">
    <property type="protein sequence ID" value="KXX73955.1"/>
    <property type="molecule type" value="Genomic_DNA"/>
</dbReference>
<evidence type="ECO:0000313" key="2">
    <source>
        <dbReference type="EMBL" id="KXX73955.1"/>
    </source>
</evidence>
<dbReference type="GO" id="GO:0009986">
    <property type="term" value="C:cell surface"/>
    <property type="evidence" value="ECO:0007669"/>
    <property type="project" value="TreeGrafter"/>
</dbReference>
<name>A0A175VVR6_9PEZI</name>
<reference evidence="3" key="2">
    <citation type="submission" date="2015-06" db="EMBL/GenBank/DDBJ databases">
        <authorList>
            <person name="Hoefler B.C."/>
            <person name="Straight P.D."/>
        </authorList>
    </citation>
    <scope>NUCLEOTIDE SEQUENCE [LARGE SCALE GENOMIC DNA]</scope>
    <source>
        <strain evidence="3">Mm55</strain>
    </source>
</reference>
<evidence type="ECO:0000313" key="4">
    <source>
        <dbReference type="Proteomes" id="UP000078237"/>
    </source>
</evidence>
<comment type="caution">
    <text evidence="3">The sequence shown here is derived from an EMBL/GenBank/DDBJ whole genome shotgun (WGS) entry which is preliminary data.</text>
</comment>
<dbReference type="STRING" id="100816.A0A175VVR6"/>
<dbReference type="VEuPathDB" id="FungiDB:MMYC01_208695"/>
<dbReference type="Gene3D" id="3.40.390.10">
    <property type="entry name" value="Collagenase (Catalytic Domain)"/>
    <property type="match status" value="1"/>
</dbReference>
<dbReference type="Proteomes" id="UP000078237">
    <property type="component" value="Unassembled WGS sequence"/>
</dbReference>
<dbReference type="GO" id="GO:0005576">
    <property type="term" value="C:extracellular region"/>
    <property type="evidence" value="ECO:0007669"/>
    <property type="project" value="TreeGrafter"/>
</dbReference>
<feature type="domain" description="Putative peptidase" evidence="1">
    <location>
        <begin position="1"/>
        <end position="132"/>
    </location>
</feature>
<dbReference type="VEuPathDB" id="FungiDB:MMYC01_208721"/>
<dbReference type="InterPro" id="IPR024079">
    <property type="entry name" value="MetalloPept_cat_dom_sf"/>
</dbReference>
<dbReference type="InterPro" id="IPR029482">
    <property type="entry name" value="HRXXH"/>
</dbReference>
<gene>
    <name evidence="3" type="ORF">MMYC01_208695</name>
    <name evidence="2" type="ORF">MMYC01_208721</name>
</gene>
<dbReference type="PANTHER" id="PTHR39399">
    <property type="entry name" value="PROTEIN ZPS1"/>
    <property type="match status" value="1"/>
</dbReference>
<dbReference type="SUPFAM" id="SSF55486">
    <property type="entry name" value="Metalloproteases ('zincins'), catalytic domain"/>
    <property type="match status" value="1"/>
</dbReference>
<accession>A0A175VVR6</accession>